<name>A0A9C9TIM9_9HYPH</name>
<reference evidence="1" key="1">
    <citation type="journal article" date="2020" name="mSystems">
        <title>Genome- and Community-Level Interaction Insights into Carbon Utilization and Element Cycling Functions of Hydrothermarchaeota in Hydrothermal Sediment.</title>
        <authorList>
            <person name="Zhou Z."/>
            <person name="Liu Y."/>
            <person name="Xu W."/>
            <person name="Pan J."/>
            <person name="Luo Z.H."/>
            <person name="Li M."/>
        </authorList>
    </citation>
    <scope>NUCLEOTIDE SEQUENCE</scope>
    <source>
        <strain evidence="1">HyVt-347</strain>
    </source>
</reference>
<comment type="caution">
    <text evidence="1">The sequence shown here is derived from an EMBL/GenBank/DDBJ whole genome shotgun (WGS) entry which is preliminary data.</text>
</comment>
<sequence length="372" mass="38512">MRKAWIDGRPVSMEEAVRATADRIGRSRFPVVTGLATDLAGINAAITLCRVAGGAIDHATSKEIYPLISALRDGGMMLGAPAEIRRRADRVLIVGPDAFAPAPDLPQFLFSNGPDLGGRTKGGGRQALWLGAPSDAPPLPKAITVERVGCPEEGIVDALAMIRAALAGHRFGDGPLPEKRIGEIAAWLRGAAFGCAIFSPAAMDGLGVEMLAGLVFDLNAETRFTSLPVFGPEQAYAAAIATTWSTGFPLRTSFARGFPDHDPQLFEAGRLVAAGEADLAIHVAALDGTNAVEPEWSGRVPIVAVTAPGDAWIHTPEIGFEVALAGRDHDGALFDGTFGGFVPVPASSESDAPPSAEILSAIAAALGEAAPC</sequence>
<organism evidence="1 2">
    <name type="scientific">Aurantimonas coralicida</name>
    <dbReference type="NCBI Taxonomy" id="182270"/>
    <lineage>
        <taxon>Bacteria</taxon>
        <taxon>Pseudomonadati</taxon>
        <taxon>Pseudomonadota</taxon>
        <taxon>Alphaproteobacteria</taxon>
        <taxon>Hyphomicrobiales</taxon>
        <taxon>Aurantimonadaceae</taxon>
        <taxon>Aurantimonas</taxon>
    </lineage>
</organism>
<protein>
    <submittedName>
        <fullName evidence="1">Uncharacterized protein</fullName>
    </submittedName>
</protein>
<dbReference type="EMBL" id="DRGN01000243">
    <property type="protein sequence ID" value="HEU01936.1"/>
    <property type="molecule type" value="Genomic_DNA"/>
</dbReference>
<accession>A0A9C9TIM9</accession>
<evidence type="ECO:0000313" key="1">
    <source>
        <dbReference type="EMBL" id="HEU01936.1"/>
    </source>
</evidence>
<gene>
    <name evidence="1" type="ORF">ENH89_16730</name>
</gene>
<proteinExistence type="predicted"/>
<evidence type="ECO:0000313" key="2">
    <source>
        <dbReference type="Proteomes" id="UP000885680"/>
    </source>
</evidence>
<dbReference type="Proteomes" id="UP000885680">
    <property type="component" value="Unassembled WGS sequence"/>
</dbReference>
<dbReference type="AlphaFoldDB" id="A0A9C9TIM9"/>